<evidence type="ECO:0000313" key="1">
    <source>
        <dbReference type="EMBL" id="CAB4190698.1"/>
    </source>
</evidence>
<name>A0A6J5RAI3_9CAUD</name>
<proteinExistence type="predicted"/>
<dbReference type="PROSITE" id="PS51257">
    <property type="entry name" value="PROKAR_LIPOPROTEIN"/>
    <property type="match status" value="1"/>
</dbReference>
<sequence>MKTVIFTAIALGWLIGAGCGALLMLWVTTSTPQITPENRWLSAWDLGFESGVARAGQSCSEEMKRLRRLGAIGRER</sequence>
<reference evidence="1" key="1">
    <citation type="submission" date="2020-05" db="EMBL/GenBank/DDBJ databases">
        <authorList>
            <person name="Chiriac C."/>
            <person name="Salcher M."/>
            <person name="Ghai R."/>
            <person name="Kavagutti S V."/>
        </authorList>
    </citation>
    <scope>NUCLEOTIDE SEQUENCE</scope>
</reference>
<accession>A0A6J5RAI3</accession>
<protein>
    <submittedName>
        <fullName evidence="1">Uncharacterized protein</fullName>
    </submittedName>
</protein>
<organism evidence="1">
    <name type="scientific">uncultured Caudovirales phage</name>
    <dbReference type="NCBI Taxonomy" id="2100421"/>
    <lineage>
        <taxon>Viruses</taxon>
        <taxon>Duplodnaviria</taxon>
        <taxon>Heunggongvirae</taxon>
        <taxon>Uroviricota</taxon>
        <taxon>Caudoviricetes</taxon>
        <taxon>Peduoviridae</taxon>
        <taxon>Maltschvirus</taxon>
        <taxon>Maltschvirus maltsch</taxon>
    </lineage>
</organism>
<dbReference type="EMBL" id="LR797148">
    <property type="protein sequence ID" value="CAB4190698.1"/>
    <property type="molecule type" value="Genomic_DNA"/>
</dbReference>
<gene>
    <name evidence="1" type="ORF">UFOVP1196_92</name>
</gene>